<dbReference type="EMBL" id="JABAIM010000001">
    <property type="protein sequence ID" value="NLR75037.1"/>
    <property type="molecule type" value="Genomic_DNA"/>
</dbReference>
<dbReference type="Proteomes" id="UP000587991">
    <property type="component" value="Unassembled WGS sequence"/>
</dbReference>
<dbReference type="Pfam" id="PF09685">
    <property type="entry name" value="MamF_MmsF"/>
    <property type="match status" value="1"/>
</dbReference>
<proteinExistence type="predicted"/>
<protein>
    <submittedName>
        <fullName evidence="6">DUF4870 domain-containing protein</fullName>
    </submittedName>
</protein>
<dbReference type="AlphaFoldDB" id="A0A847S7P8"/>
<evidence type="ECO:0000313" key="7">
    <source>
        <dbReference type="Proteomes" id="UP000587991"/>
    </source>
</evidence>
<reference evidence="6 7" key="1">
    <citation type="submission" date="2020-04" db="EMBL/GenBank/DDBJ databases">
        <title>Draft genome of Leeia sp. IMCC25680.</title>
        <authorList>
            <person name="Song J."/>
            <person name="Cho J.-C."/>
        </authorList>
    </citation>
    <scope>NUCLEOTIDE SEQUENCE [LARGE SCALE GENOMIC DNA]</scope>
    <source>
        <strain evidence="6 7">IMCC25680</strain>
    </source>
</reference>
<evidence type="ECO:0000256" key="3">
    <source>
        <dbReference type="ARBA" id="ARBA00022989"/>
    </source>
</evidence>
<keyword evidence="3 5" id="KW-1133">Transmembrane helix</keyword>
<keyword evidence="7" id="KW-1185">Reference proteome</keyword>
<evidence type="ECO:0000256" key="5">
    <source>
        <dbReference type="SAM" id="Phobius"/>
    </source>
</evidence>
<dbReference type="RefSeq" id="WP_168876599.1">
    <property type="nucleotide sequence ID" value="NZ_JABAIM010000001.1"/>
</dbReference>
<accession>A0A847S7P8</accession>
<keyword evidence="2 5" id="KW-0812">Transmembrane</keyword>
<sequence>MSNVSAPNQDDKTLGLIIWVGTIFTWFIVALVIYLTKKDSEFAQDQAKEALNLVIPAGGVSIVLSILAGIIPGVGFIFSIVGMLFGLAILVLCIMGAIAVNEGRAYRVPFPLPIRLIK</sequence>
<evidence type="ECO:0000256" key="1">
    <source>
        <dbReference type="ARBA" id="ARBA00004141"/>
    </source>
</evidence>
<comment type="subcellular location">
    <subcellularLocation>
        <location evidence="1">Membrane</location>
        <topology evidence="1">Multi-pass membrane protein</topology>
    </subcellularLocation>
</comment>
<evidence type="ECO:0000256" key="4">
    <source>
        <dbReference type="ARBA" id="ARBA00023136"/>
    </source>
</evidence>
<evidence type="ECO:0000256" key="2">
    <source>
        <dbReference type="ARBA" id="ARBA00022692"/>
    </source>
</evidence>
<evidence type="ECO:0000313" key="6">
    <source>
        <dbReference type="EMBL" id="NLR75037.1"/>
    </source>
</evidence>
<gene>
    <name evidence="6" type="ORF">HF682_07685</name>
</gene>
<comment type="caution">
    <text evidence="6">The sequence shown here is derived from an EMBL/GenBank/DDBJ whole genome shotgun (WGS) entry which is preliminary data.</text>
</comment>
<organism evidence="6 7">
    <name type="scientific">Leeia aquatica</name>
    <dbReference type="NCBI Taxonomy" id="2725557"/>
    <lineage>
        <taxon>Bacteria</taxon>
        <taxon>Pseudomonadati</taxon>
        <taxon>Pseudomonadota</taxon>
        <taxon>Betaproteobacteria</taxon>
        <taxon>Neisseriales</taxon>
        <taxon>Leeiaceae</taxon>
        <taxon>Leeia</taxon>
    </lineage>
</organism>
<feature type="transmembrane region" description="Helical" evidence="5">
    <location>
        <begin position="50"/>
        <end position="71"/>
    </location>
</feature>
<feature type="transmembrane region" description="Helical" evidence="5">
    <location>
        <begin position="16"/>
        <end position="35"/>
    </location>
</feature>
<name>A0A847S7P8_9NEIS</name>
<keyword evidence="4 5" id="KW-0472">Membrane</keyword>
<feature type="transmembrane region" description="Helical" evidence="5">
    <location>
        <begin position="77"/>
        <end position="100"/>
    </location>
</feature>
<dbReference type="InterPro" id="IPR019109">
    <property type="entry name" value="MamF_MmsF"/>
</dbReference>